<evidence type="ECO:0000313" key="1">
    <source>
        <dbReference type="EMBL" id="KAJ1895062.1"/>
    </source>
</evidence>
<organism evidence="1 2">
    <name type="scientific">Kickxella alabastrina</name>
    <dbReference type="NCBI Taxonomy" id="61397"/>
    <lineage>
        <taxon>Eukaryota</taxon>
        <taxon>Fungi</taxon>
        <taxon>Fungi incertae sedis</taxon>
        <taxon>Zoopagomycota</taxon>
        <taxon>Kickxellomycotina</taxon>
        <taxon>Kickxellomycetes</taxon>
        <taxon>Kickxellales</taxon>
        <taxon>Kickxellaceae</taxon>
        <taxon>Kickxella</taxon>
    </lineage>
</organism>
<reference evidence="1" key="1">
    <citation type="submission" date="2022-07" db="EMBL/GenBank/DDBJ databases">
        <title>Phylogenomic reconstructions and comparative analyses of Kickxellomycotina fungi.</title>
        <authorList>
            <person name="Reynolds N.K."/>
            <person name="Stajich J.E."/>
            <person name="Barry K."/>
            <person name="Grigoriev I.V."/>
            <person name="Crous P."/>
            <person name="Smith M.E."/>
        </authorList>
    </citation>
    <scope>NUCLEOTIDE SEQUENCE</scope>
    <source>
        <strain evidence="1">Benny 63K</strain>
    </source>
</reference>
<evidence type="ECO:0000313" key="2">
    <source>
        <dbReference type="Proteomes" id="UP001150581"/>
    </source>
</evidence>
<keyword evidence="2" id="KW-1185">Reference proteome</keyword>
<sequence>MNPPNPSKSQIIVALDFDQTLTQTDTLATLTSSISHYHPHGSLLPFAPLVTQYLQDLSHHESTWVPRITPITGEQPTRDLLSAYLNSYRCIENASLKRISRAGILSGVTRNDLHTIGSNTDAVVLRPGAASAINGFIENGFKVMVISVNWSGDFIHGILHANGVLGGPEDVEILCNDPEFDPRTGVSTGWVEPVMVVAGDKVEALRRIKEQVGTETSEIVVVYAGDSLTDLPLLLIADVGLLVGRNADVLDWCGRLGIPFGMPRADDHGKALHRLDDWGAAASIIHQHIISKLENRQ</sequence>
<proteinExistence type="predicted"/>
<comment type="caution">
    <text evidence="1">The sequence shown here is derived from an EMBL/GenBank/DDBJ whole genome shotgun (WGS) entry which is preliminary data.</text>
</comment>
<dbReference type="Proteomes" id="UP001150581">
    <property type="component" value="Unassembled WGS sequence"/>
</dbReference>
<dbReference type="EMBL" id="JANBPG010000611">
    <property type="protein sequence ID" value="KAJ1895062.1"/>
    <property type="molecule type" value="Genomic_DNA"/>
</dbReference>
<protein>
    <submittedName>
        <fullName evidence="1">Uncharacterized protein</fullName>
    </submittedName>
</protein>
<accession>A0ACC1IK84</accession>
<gene>
    <name evidence="1" type="ORF">LPJ66_004811</name>
</gene>
<name>A0ACC1IK84_9FUNG</name>